<evidence type="ECO:0000256" key="8">
    <source>
        <dbReference type="ARBA" id="ARBA00022741"/>
    </source>
</evidence>
<name>A0A381UFS7_9ZZZZ</name>
<keyword evidence="5" id="KW-0808">Transferase</keyword>
<evidence type="ECO:0000256" key="13">
    <source>
        <dbReference type="SAM" id="Phobius"/>
    </source>
</evidence>
<comment type="pathway">
    <text evidence="1">Cofactor biosynthesis; ubiquinone biosynthesis [regulation].</text>
</comment>
<keyword evidence="11 13" id="KW-1133">Transmembrane helix</keyword>
<keyword evidence="4" id="KW-0997">Cell inner membrane</keyword>
<keyword evidence="12 13" id="KW-0472">Membrane</keyword>
<dbReference type="GO" id="GO:0004672">
    <property type="term" value="F:protein kinase activity"/>
    <property type="evidence" value="ECO:0007669"/>
    <property type="project" value="InterPro"/>
</dbReference>
<accession>A0A381UFS7</accession>
<dbReference type="UniPathway" id="UPA00232"/>
<evidence type="ECO:0000256" key="3">
    <source>
        <dbReference type="ARBA" id="ARBA00022475"/>
    </source>
</evidence>
<dbReference type="EMBL" id="UINC01006361">
    <property type="protein sequence ID" value="SVA27066.1"/>
    <property type="molecule type" value="Genomic_DNA"/>
</dbReference>
<feature type="transmembrane region" description="Helical" evidence="13">
    <location>
        <begin position="520"/>
        <end position="536"/>
    </location>
</feature>
<feature type="domain" description="Protein kinase" evidence="14">
    <location>
        <begin position="120"/>
        <end position="472"/>
    </location>
</feature>
<keyword evidence="9" id="KW-0418">Kinase</keyword>
<dbReference type="GO" id="GO:0005524">
    <property type="term" value="F:ATP binding"/>
    <property type="evidence" value="ECO:0007669"/>
    <property type="project" value="UniProtKB-KW"/>
</dbReference>
<dbReference type="NCBIfam" id="NF003404">
    <property type="entry name" value="PRK04750.1"/>
    <property type="match status" value="1"/>
</dbReference>
<evidence type="ECO:0000259" key="14">
    <source>
        <dbReference type="PROSITE" id="PS50011"/>
    </source>
</evidence>
<evidence type="ECO:0000256" key="5">
    <source>
        <dbReference type="ARBA" id="ARBA00022679"/>
    </source>
</evidence>
<keyword evidence="8" id="KW-0547">Nucleotide-binding</keyword>
<evidence type="ECO:0000256" key="1">
    <source>
        <dbReference type="ARBA" id="ARBA00005020"/>
    </source>
</evidence>
<dbReference type="SUPFAM" id="SSF56112">
    <property type="entry name" value="Protein kinase-like (PK-like)"/>
    <property type="match status" value="1"/>
</dbReference>
<dbReference type="CDD" id="cd13972">
    <property type="entry name" value="UbiB"/>
    <property type="match status" value="1"/>
</dbReference>
<dbReference type="InterPro" id="IPR000719">
    <property type="entry name" value="Prot_kinase_dom"/>
</dbReference>
<gene>
    <name evidence="15" type="ORF">METZ01_LOCUS79920</name>
</gene>
<dbReference type="PROSITE" id="PS50011">
    <property type="entry name" value="PROTEIN_KINASE_DOM"/>
    <property type="match status" value="1"/>
</dbReference>
<dbReference type="InterPro" id="IPR010232">
    <property type="entry name" value="UbiB"/>
</dbReference>
<evidence type="ECO:0000256" key="9">
    <source>
        <dbReference type="ARBA" id="ARBA00022777"/>
    </source>
</evidence>
<dbReference type="PANTHER" id="PTHR10566:SF113">
    <property type="entry name" value="PROTEIN ACTIVITY OF BC1 COMPLEX KINASE 7, CHLOROPLASTIC"/>
    <property type="match status" value="1"/>
</dbReference>
<evidence type="ECO:0000256" key="10">
    <source>
        <dbReference type="ARBA" id="ARBA00022840"/>
    </source>
</evidence>
<evidence type="ECO:0000256" key="4">
    <source>
        <dbReference type="ARBA" id="ARBA00022519"/>
    </source>
</evidence>
<dbReference type="InterPro" id="IPR045308">
    <property type="entry name" value="UbiB_bact"/>
</dbReference>
<keyword evidence="3" id="KW-1003">Cell membrane</keyword>
<keyword evidence="7 13" id="KW-0812">Transmembrane</keyword>
<evidence type="ECO:0000256" key="6">
    <source>
        <dbReference type="ARBA" id="ARBA00022688"/>
    </source>
</evidence>
<dbReference type="Pfam" id="PF03109">
    <property type="entry name" value="ABC1"/>
    <property type="match status" value="1"/>
</dbReference>
<dbReference type="GO" id="GO:0006744">
    <property type="term" value="P:ubiquinone biosynthetic process"/>
    <property type="evidence" value="ECO:0007669"/>
    <property type="project" value="UniProtKB-UniPathway"/>
</dbReference>
<comment type="similarity">
    <text evidence="2">Belongs to the protein kinase superfamily. ADCK protein kinase family.</text>
</comment>
<dbReference type="NCBIfam" id="TIGR01982">
    <property type="entry name" value="UbiB"/>
    <property type="match status" value="1"/>
</dbReference>
<reference evidence="15" key="1">
    <citation type="submission" date="2018-05" db="EMBL/GenBank/DDBJ databases">
        <authorList>
            <person name="Lanie J.A."/>
            <person name="Ng W.-L."/>
            <person name="Kazmierczak K.M."/>
            <person name="Andrzejewski T.M."/>
            <person name="Davidsen T.M."/>
            <person name="Wayne K.J."/>
            <person name="Tettelin H."/>
            <person name="Glass J.I."/>
            <person name="Rusch D."/>
            <person name="Podicherti R."/>
            <person name="Tsui H.-C.T."/>
            <person name="Winkler M.E."/>
        </authorList>
    </citation>
    <scope>NUCLEOTIDE SEQUENCE</scope>
</reference>
<dbReference type="AlphaFoldDB" id="A0A381UFS7"/>
<evidence type="ECO:0000256" key="7">
    <source>
        <dbReference type="ARBA" id="ARBA00022692"/>
    </source>
</evidence>
<evidence type="ECO:0000313" key="15">
    <source>
        <dbReference type="EMBL" id="SVA27066.1"/>
    </source>
</evidence>
<dbReference type="InterPro" id="IPR050154">
    <property type="entry name" value="UbiB_kinase"/>
</dbReference>
<evidence type="ECO:0000256" key="11">
    <source>
        <dbReference type="ARBA" id="ARBA00022989"/>
    </source>
</evidence>
<proteinExistence type="inferred from homology"/>
<dbReference type="InterPro" id="IPR004147">
    <property type="entry name" value="ABC1_dom"/>
</dbReference>
<keyword evidence="6" id="KW-0831">Ubiquinone biosynthesis</keyword>
<evidence type="ECO:0000256" key="2">
    <source>
        <dbReference type="ARBA" id="ARBA00009670"/>
    </source>
</evidence>
<organism evidence="15">
    <name type="scientific">marine metagenome</name>
    <dbReference type="NCBI Taxonomy" id="408172"/>
    <lineage>
        <taxon>unclassified sequences</taxon>
        <taxon>metagenomes</taxon>
        <taxon>ecological metagenomes</taxon>
    </lineage>
</organism>
<dbReference type="InterPro" id="IPR011009">
    <property type="entry name" value="Kinase-like_dom_sf"/>
</dbReference>
<sequence length="539" mass="61615">MNQFKILARILKIQKILVYYHLDDLIEDIPVLKPLQWFFYLSPKRWLRNKSKESKAERIRKAMETLGPLYVKFGQSLSTRPDLLPPDIAEELAKLQDNVPAFPPEQAQQEIKNAFDQPAEKVFKSFDATAFASASVAQAHLAQLHTGEEVVVKILRPGILAAIEQDMEILFLIAKLVEKYSQEGRRLKPLEVVGDYQKTVHNELDLMREAANCAQIGRNWKDSDIILVPEIHWDFCRQNILVQERIHGIPINDIDGLTEAGVDIHQLAINGVKIFFTQVFHHNLFHADMHPGNVFVDISDPKNPKYAAVDFGIVGSLEDKDLRYLARNFAAFFEQDYNKIAHGFLDAGWVPKDTRIDEFEASIRTVCDPISDKPLKDISFGQLLFQLFQTARQFKMENQPQLVQLEKTLLNIEGLGRQLYPDLDLVAAAKPILDDWRDKQTDLKTLVKKLQHDAPQFRETLENLPKLARKLLEETDQSRQIQPPTIDMGIIFKSLYLSIIGMALFISGIILLAIKSVAYWFAWIMVIFGVGITIKAKPK</sequence>
<feature type="transmembrane region" description="Helical" evidence="13">
    <location>
        <begin position="495"/>
        <end position="514"/>
    </location>
</feature>
<dbReference type="PANTHER" id="PTHR10566">
    <property type="entry name" value="CHAPERONE-ACTIVITY OF BC1 COMPLEX CABC1 -RELATED"/>
    <property type="match status" value="1"/>
</dbReference>
<evidence type="ECO:0000256" key="12">
    <source>
        <dbReference type="ARBA" id="ARBA00023136"/>
    </source>
</evidence>
<protein>
    <recommendedName>
        <fullName evidence="14">Protein kinase domain-containing protein</fullName>
    </recommendedName>
</protein>
<keyword evidence="10" id="KW-0067">ATP-binding</keyword>